<evidence type="ECO:0000313" key="3">
    <source>
        <dbReference type="Proteomes" id="UP000234323"/>
    </source>
</evidence>
<dbReference type="Proteomes" id="UP000234323">
    <property type="component" value="Unassembled WGS sequence"/>
</dbReference>
<dbReference type="AlphaFoldDB" id="A0A2I1GYS6"/>
<evidence type="ECO:0000313" key="2">
    <source>
        <dbReference type="EMBL" id="PKY51773.1"/>
    </source>
</evidence>
<gene>
    <name evidence="2" type="ORF">RhiirA4_469009</name>
</gene>
<evidence type="ECO:0000256" key="1">
    <source>
        <dbReference type="SAM" id="Phobius"/>
    </source>
</evidence>
<keyword evidence="3" id="KW-1185">Reference proteome</keyword>
<protein>
    <submittedName>
        <fullName evidence="2">Uncharacterized protein</fullName>
    </submittedName>
</protein>
<keyword evidence="1" id="KW-1133">Transmembrane helix</keyword>
<dbReference type="EMBL" id="LLXI01001079">
    <property type="protein sequence ID" value="PKY51773.1"/>
    <property type="molecule type" value="Genomic_DNA"/>
</dbReference>
<comment type="caution">
    <text evidence="2">The sequence shown here is derived from an EMBL/GenBank/DDBJ whole genome shotgun (WGS) entry which is preliminary data.</text>
</comment>
<feature type="transmembrane region" description="Helical" evidence="1">
    <location>
        <begin position="119"/>
        <end position="139"/>
    </location>
</feature>
<organism evidence="2 3">
    <name type="scientific">Rhizophagus irregularis</name>
    <dbReference type="NCBI Taxonomy" id="588596"/>
    <lineage>
        <taxon>Eukaryota</taxon>
        <taxon>Fungi</taxon>
        <taxon>Fungi incertae sedis</taxon>
        <taxon>Mucoromycota</taxon>
        <taxon>Glomeromycotina</taxon>
        <taxon>Glomeromycetes</taxon>
        <taxon>Glomerales</taxon>
        <taxon>Glomeraceae</taxon>
        <taxon>Rhizophagus</taxon>
    </lineage>
</organism>
<proteinExistence type="predicted"/>
<keyword evidence="1" id="KW-0472">Membrane</keyword>
<accession>A0A2I1GYS6</accession>
<name>A0A2I1GYS6_9GLOM</name>
<keyword evidence="1" id="KW-0812">Transmembrane</keyword>
<sequence length="165" mass="18590">MMLKNHVPSDNFNRVIHKRRRRRVINKIHGNTFNVNTLSRLPLQITNDPFAVQLFSGASFHKITKREIFSSFGVDGVDSVDGVDGPSDGLFNLQQFKLLLFTLLLLSPLDSLLPESFLLGFVGTSGVVSLVCSRVYIYIYKPKKVNKILSIDVKNINLLPLDAFQ</sequence>
<reference evidence="2 3" key="1">
    <citation type="submission" date="2015-10" db="EMBL/GenBank/DDBJ databases">
        <title>Genome analyses suggest a sexual origin of heterokaryosis in a supposedly ancient asexual fungus.</title>
        <authorList>
            <person name="Ropars J."/>
            <person name="Sedzielewska K."/>
            <person name="Noel J."/>
            <person name="Charron P."/>
            <person name="Farinelli L."/>
            <person name="Marton T."/>
            <person name="Kruger M."/>
            <person name="Pelin A."/>
            <person name="Brachmann A."/>
            <person name="Corradi N."/>
        </authorList>
    </citation>
    <scope>NUCLEOTIDE SEQUENCE [LARGE SCALE GENOMIC DNA]</scope>
    <source>
        <strain evidence="2 3">A4</strain>
    </source>
</reference>